<dbReference type="GO" id="GO:0042352">
    <property type="term" value="P:GDP-L-fucose salvage"/>
    <property type="evidence" value="ECO:0007669"/>
    <property type="project" value="TreeGrafter"/>
</dbReference>
<comment type="similarity">
    <text evidence="5">Belongs to the GHMP kinase family.</text>
</comment>
<dbReference type="SUPFAM" id="SSF55060">
    <property type="entry name" value="GHMP Kinase, C-terminal domain"/>
    <property type="match status" value="1"/>
</dbReference>
<keyword evidence="2" id="KW-0547">Nucleotide-binding</keyword>
<dbReference type="PIRSF" id="PIRSF036406">
    <property type="entry name" value="Hept_kin"/>
    <property type="match status" value="1"/>
</dbReference>
<dbReference type="Pfam" id="PF00288">
    <property type="entry name" value="GHMP_kinases_N"/>
    <property type="match status" value="1"/>
</dbReference>
<dbReference type="SUPFAM" id="SSF54211">
    <property type="entry name" value="Ribosomal protein S5 domain 2-like"/>
    <property type="match status" value="1"/>
</dbReference>
<dbReference type="PANTHER" id="PTHR32463">
    <property type="entry name" value="L-FUCOSE KINASE"/>
    <property type="match status" value="1"/>
</dbReference>
<sequence length="329" mass="36464">MIITRTPLRISLGGGGTDLPSYYRQFGGFVLSAAINKYIYIAVNRPFFSGYWLKYSEVEHAASVDEIRHRLIREALKLYPVDGPFEMTSMADVPGGTGLGSSGTFAVGLVHAILAYNFRMADAELLARSAIEIEMERLNDPVGKQDQYIAAYGGLLCQEYHQDDTVTVSHLNVSQSAIHELRDSLMLFFVGNTRTASTLLDEQRKESEQGGKDMLDSLHFAKQSGFEIRDLLQTGRVLEYGSLLHEHWMRKRSRSKGMSNPVIDELYEIGRSKGGALGGKLVGAGGGGFLLFQTEDRRRLRKAMADAGADEMDFSFDFDGSVVLVRNRG</sequence>
<proteinExistence type="inferred from homology"/>
<gene>
    <name evidence="8" type="ORF">SAMN05421819_0308</name>
</gene>
<reference evidence="8 9" key="1">
    <citation type="submission" date="2016-10" db="EMBL/GenBank/DDBJ databases">
        <authorList>
            <person name="de Groot N.N."/>
        </authorList>
    </citation>
    <scope>NUCLEOTIDE SEQUENCE [LARGE SCALE GENOMIC DNA]</scope>
    <source>
        <strain evidence="8 9">DSM 22489</strain>
    </source>
</reference>
<evidence type="ECO:0000259" key="6">
    <source>
        <dbReference type="Pfam" id="PF00288"/>
    </source>
</evidence>
<dbReference type="InterPro" id="IPR014606">
    <property type="entry name" value="Heptose_7-P_kinase"/>
</dbReference>
<dbReference type="PANTHER" id="PTHR32463:SF0">
    <property type="entry name" value="L-FUCOSE KINASE"/>
    <property type="match status" value="1"/>
</dbReference>
<evidence type="ECO:0000256" key="4">
    <source>
        <dbReference type="ARBA" id="ARBA00022840"/>
    </source>
</evidence>
<dbReference type="RefSeq" id="WP_103931258.1">
    <property type="nucleotide sequence ID" value="NZ_FNVA01000001.1"/>
</dbReference>
<dbReference type="InterPro" id="IPR036554">
    <property type="entry name" value="GHMP_kinase_C_sf"/>
</dbReference>
<protein>
    <submittedName>
        <fullName evidence="8">D-glycero-alpha-D-manno-heptose-7-phosphate kinase</fullName>
    </submittedName>
</protein>
<feature type="domain" description="GHMP kinase C-terminal" evidence="7">
    <location>
        <begin position="231"/>
        <end position="308"/>
    </location>
</feature>
<dbReference type="EMBL" id="FNVA01000001">
    <property type="protein sequence ID" value="SEF52637.1"/>
    <property type="molecule type" value="Genomic_DNA"/>
</dbReference>
<organism evidence="8 9">
    <name type="scientific">Bryocella elongata</name>
    <dbReference type="NCBI Taxonomy" id="863522"/>
    <lineage>
        <taxon>Bacteria</taxon>
        <taxon>Pseudomonadati</taxon>
        <taxon>Acidobacteriota</taxon>
        <taxon>Terriglobia</taxon>
        <taxon>Terriglobales</taxon>
        <taxon>Acidobacteriaceae</taxon>
        <taxon>Bryocella</taxon>
    </lineage>
</organism>
<keyword evidence="3 8" id="KW-0418">Kinase</keyword>
<dbReference type="Pfam" id="PF08544">
    <property type="entry name" value="GHMP_kinases_C"/>
    <property type="match status" value="1"/>
</dbReference>
<evidence type="ECO:0000259" key="7">
    <source>
        <dbReference type="Pfam" id="PF08544"/>
    </source>
</evidence>
<dbReference type="GO" id="GO:0005524">
    <property type="term" value="F:ATP binding"/>
    <property type="evidence" value="ECO:0007669"/>
    <property type="project" value="UniProtKB-KW"/>
</dbReference>
<evidence type="ECO:0000256" key="3">
    <source>
        <dbReference type="ARBA" id="ARBA00022777"/>
    </source>
</evidence>
<dbReference type="InterPro" id="IPR006204">
    <property type="entry name" value="GHMP_kinase_N_dom"/>
</dbReference>
<name>A0A1H5SS72_9BACT</name>
<keyword evidence="1" id="KW-0808">Transferase</keyword>
<dbReference type="InterPro" id="IPR013750">
    <property type="entry name" value="GHMP_kinase_C_dom"/>
</dbReference>
<evidence type="ECO:0000256" key="1">
    <source>
        <dbReference type="ARBA" id="ARBA00022679"/>
    </source>
</evidence>
<accession>A0A1H5SS72</accession>
<feature type="domain" description="GHMP kinase N-terminal" evidence="6">
    <location>
        <begin position="74"/>
        <end position="154"/>
    </location>
</feature>
<evidence type="ECO:0000313" key="8">
    <source>
        <dbReference type="EMBL" id="SEF52637.1"/>
    </source>
</evidence>
<dbReference type="Proteomes" id="UP000236728">
    <property type="component" value="Unassembled WGS sequence"/>
</dbReference>
<dbReference type="OrthoDB" id="9812992at2"/>
<evidence type="ECO:0000256" key="2">
    <source>
        <dbReference type="ARBA" id="ARBA00022741"/>
    </source>
</evidence>
<dbReference type="InterPro" id="IPR006203">
    <property type="entry name" value="GHMP_knse_ATP-bd_CS"/>
</dbReference>
<dbReference type="PRINTS" id="PR00960">
    <property type="entry name" value="LMBPPROTEIN"/>
</dbReference>
<dbReference type="GO" id="GO:0050201">
    <property type="term" value="F:fucokinase activity"/>
    <property type="evidence" value="ECO:0007669"/>
    <property type="project" value="TreeGrafter"/>
</dbReference>
<evidence type="ECO:0000256" key="5">
    <source>
        <dbReference type="ARBA" id="ARBA00038121"/>
    </source>
</evidence>
<dbReference type="PROSITE" id="PS00627">
    <property type="entry name" value="GHMP_KINASES_ATP"/>
    <property type="match status" value="1"/>
</dbReference>
<evidence type="ECO:0000313" key="9">
    <source>
        <dbReference type="Proteomes" id="UP000236728"/>
    </source>
</evidence>
<keyword evidence="9" id="KW-1185">Reference proteome</keyword>
<dbReference type="Gene3D" id="3.30.230.120">
    <property type="match status" value="1"/>
</dbReference>
<dbReference type="AlphaFoldDB" id="A0A1H5SS72"/>
<dbReference type="InterPro" id="IPR020568">
    <property type="entry name" value="Ribosomal_Su5_D2-typ_SF"/>
</dbReference>
<dbReference type="InterPro" id="IPR001174">
    <property type="entry name" value="HddA/FKP"/>
</dbReference>
<dbReference type="InterPro" id="IPR052203">
    <property type="entry name" value="GHMP_Kinase-Related"/>
</dbReference>
<keyword evidence="4" id="KW-0067">ATP-binding</keyword>